<protein>
    <submittedName>
        <fullName evidence="2">Protein kinase domain-containing protein</fullName>
    </submittedName>
</protein>
<dbReference type="WBParaSite" id="PS1159_v2.g15025.t2">
    <property type="protein sequence ID" value="PS1159_v2.g15025.t2"/>
    <property type="gene ID" value="PS1159_v2.g15025"/>
</dbReference>
<evidence type="ECO:0000313" key="2">
    <source>
        <dbReference type="WBParaSite" id="PS1159_v2.g15025.t2"/>
    </source>
</evidence>
<dbReference type="Proteomes" id="UP000887580">
    <property type="component" value="Unplaced"/>
</dbReference>
<evidence type="ECO:0000313" key="1">
    <source>
        <dbReference type="Proteomes" id="UP000887580"/>
    </source>
</evidence>
<sequence length="480" mass="55017">MKQNGNITGSNIISNLLLNETKLSCQNPLILPRGEDSVNEEQRNTEVQWLCKQGKQLDLGLDTVGAAISIFDRVLTQTCVRSNMEDHPPKNIVESLENGCHESYMTPWATVIAMFALYLIALLWFCRHGKKVCLPSPDSIYPYKRRLKYLKTVLDHLLVDDMFIELTDSKLGQGAVGFVFKGYVFPKTQTRAVGFVFKGYVFPKTQTRFKQKTFAAVKMSYPMPQKSIGLLEEAARMAKLNHPNIVKIIAVSKLSFTAFRPMFAMEWLPGGSLAEFFRDEIRRKDERERKTVYIREIIHVLRQVGEALKYIHESRDHEGNEFTHGDFGLPIDFGPRLPIPWLPPEIVCSLDRSPKHRPESDVWMFGVLGWECATLGAEPHFQRTFEEIQQSFGLPDRGLHCPPNCPMEFWSFLMDCLSEQHRRPRFSGLTDTATSAIYRLRQLETIYAHSNAKLNMVLNISNCTCSQHRCNIPLPPFTIR</sequence>
<reference evidence="2" key="1">
    <citation type="submission" date="2022-11" db="UniProtKB">
        <authorList>
            <consortium name="WormBaseParasite"/>
        </authorList>
    </citation>
    <scope>IDENTIFICATION</scope>
</reference>
<name>A0AC35FBL3_9BILA</name>
<accession>A0AC35FBL3</accession>
<organism evidence="1 2">
    <name type="scientific">Panagrolaimus sp. PS1159</name>
    <dbReference type="NCBI Taxonomy" id="55785"/>
    <lineage>
        <taxon>Eukaryota</taxon>
        <taxon>Metazoa</taxon>
        <taxon>Ecdysozoa</taxon>
        <taxon>Nematoda</taxon>
        <taxon>Chromadorea</taxon>
        <taxon>Rhabditida</taxon>
        <taxon>Tylenchina</taxon>
        <taxon>Panagrolaimomorpha</taxon>
        <taxon>Panagrolaimoidea</taxon>
        <taxon>Panagrolaimidae</taxon>
        <taxon>Panagrolaimus</taxon>
    </lineage>
</organism>
<proteinExistence type="predicted"/>